<dbReference type="InterPro" id="IPR017871">
    <property type="entry name" value="ABC_transporter-like_CS"/>
</dbReference>
<keyword evidence="3" id="KW-0813">Transport</keyword>
<dbReference type="InterPro" id="IPR050107">
    <property type="entry name" value="ABC_carbohydrate_import_ATPase"/>
</dbReference>
<evidence type="ECO:0000256" key="8">
    <source>
        <dbReference type="ARBA" id="ARBA00022840"/>
    </source>
</evidence>
<keyword evidence="10" id="KW-0472">Membrane</keyword>
<keyword evidence="7" id="KW-0547">Nucleotide-binding</keyword>
<keyword evidence="13" id="KW-1185">Reference proteome</keyword>
<dbReference type="FunFam" id="3.40.50.300:FF:000127">
    <property type="entry name" value="Ribose import ATP-binding protein RbsA"/>
    <property type="match status" value="1"/>
</dbReference>
<keyword evidence="8 12" id="KW-0067">ATP-binding</keyword>
<dbReference type="InterPro" id="IPR027417">
    <property type="entry name" value="P-loop_NTPase"/>
</dbReference>
<dbReference type="GO" id="GO:0005886">
    <property type="term" value="C:plasma membrane"/>
    <property type="evidence" value="ECO:0007669"/>
    <property type="project" value="UniProtKB-SubCell"/>
</dbReference>
<evidence type="ECO:0000259" key="11">
    <source>
        <dbReference type="PROSITE" id="PS50893"/>
    </source>
</evidence>
<evidence type="ECO:0000256" key="9">
    <source>
        <dbReference type="ARBA" id="ARBA00022967"/>
    </source>
</evidence>
<dbReference type="AlphaFoldDB" id="A0A1G9AIJ9"/>
<dbReference type="EMBL" id="FNEE01000013">
    <property type="protein sequence ID" value="SDK26400.1"/>
    <property type="molecule type" value="Genomic_DNA"/>
</dbReference>
<evidence type="ECO:0000313" key="12">
    <source>
        <dbReference type="EMBL" id="SDK26400.1"/>
    </source>
</evidence>
<dbReference type="PANTHER" id="PTHR43790">
    <property type="entry name" value="CARBOHYDRATE TRANSPORT ATP-BINDING PROTEIN MG119-RELATED"/>
    <property type="match status" value="1"/>
</dbReference>
<dbReference type="GO" id="GO:0016887">
    <property type="term" value="F:ATP hydrolysis activity"/>
    <property type="evidence" value="ECO:0007669"/>
    <property type="project" value="InterPro"/>
</dbReference>
<gene>
    <name evidence="12" type="ORF">SAMN05428953_11384</name>
</gene>
<keyword evidence="6" id="KW-0677">Repeat</keyword>
<evidence type="ECO:0000256" key="7">
    <source>
        <dbReference type="ARBA" id="ARBA00022741"/>
    </source>
</evidence>
<dbReference type="InterPro" id="IPR003593">
    <property type="entry name" value="AAA+_ATPase"/>
</dbReference>
<organism evidence="12 13">
    <name type="scientific">Mesorhizobium muleiense</name>
    <dbReference type="NCBI Taxonomy" id="1004279"/>
    <lineage>
        <taxon>Bacteria</taxon>
        <taxon>Pseudomonadati</taxon>
        <taxon>Pseudomonadota</taxon>
        <taxon>Alphaproteobacteria</taxon>
        <taxon>Hyphomicrobiales</taxon>
        <taxon>Phyllobacteriaceae</taxon>
        <taxon>Mesorhizobium</taxon>
    </lineage>
</organism>
<evidence type="ECO:0000256" key="4">
    <source>
        <dbReference type="ARBA" id="ARBA00022475"/>
    </source>
</evidence>
<name>A0A1G9AIJ9_9HYPH</name>
<dbReference type="Pfam" id="PF00005">
    <property type="entry name" value="ABC_tran"/>
    <property type="match status" value="2"/>
</dbReference>
<dbReference type="SUPFAM" id="SSF52540">
    <property type="entry name" value="P-loop containing nucleoside triphosphate hydrolases"/>
    <property type="match status" value="2"/>
</dbReference>
<evidence type="ECO:0000256" key="5">
    <source>
        <dbReference type="ARBA" id="ARBA00022597"/>
    </source>
</evidence>
<evidence type="ECO:0000256" key="1">
    <source>
        <dbReference type="ARBA" id="ARBA00004202"/>
    </source>
</evidence>
<feature type="domain" description="ABC transporter" evidence="11">
    <location>
        <begin position="299"/>
        <end position="543"/>
    </location>
</feature>
<dbReference type="PROSITE" id="PS00211">
    <property type="entry name" value="ABC_TRANSPORTER_1"/>
    <property type="match status" value="1"/>
</dbReference>
<evidence type="ECO:0000256" key="3">
    <source>
        <dbReference type="ARBA" id="ARBA00022448"/>
    </source>
</evidence>
<evidence type="ECO:0000256" key="10">
    <source>
        <dbReference type="ARBA" id="ARBA00023136"/>
    </source>
</evidence>
<evidence type="ECO:0000256" key="6">
    <source>
        <dbReference type="ARBA" id="ARBA00022737"/>
    </source>
</evidence>
<dbReference type="PROSITE" id="PS50893">
    <property type="entry name" value="ABC_TRANSPORTER_2"/>
    <property type="match status" value="2"/>
</dbReference>
<feature type="domain" description="ABC transporter" evidence="11">
    <location>
        <begin position="44"/>
        <end position="280"/>
    </location>
</feature>
<evidence type="ECO:0000256" key="2">
    <source>
        <dbReference type="ARBA" id="ARBA00005417"/>
    </source>
</evidence>
<proteinExistence type="inferred from homology"/>
<dbReference type="Proteomes" id="UP000198894">
    <property type="component" value="Unassembled WGS sequence"/>
</dbReference>
<dbReference type="PANTHER" id="PTHR43790:SF9">
    <property type="entry name" value="GALACTOFURANOSE TRANSPORTER ATP-BINDING PROTEIN YTFR"/>
    <property type="match status" value="1"/>
</dbReference>
<dbReference type="CDD" id="cd03216">
    <property type="entry name" value="ABC_Carb_Monos_I"/>
    <property type="match status" value="1"/>
</dbReference>
<accession>A0A1G9AIJ9</accession>
<dbReference type="Gene3D" id="3.40.50.300">
    <property type="entry name" value="P-loop containing nucleotide triphosphate hydrolases"/>
    <property type="match status" value="2"/>
</dbReference>
<dbReference type="SMART" id="SM00382">
    <property type="entry name" value="AAA"/>
    <property type="match status" value="2"/>
</dbReference>
<evidence type="ECO:0000313" key="13">
    <source>
        <dbReference type="Proteomes" id="UP000198894"/>
    </source>
</evidence>
<protein>
    <submittedName>
        <fullName evidence="12">Ribose transport system ATP-binding protein</fullName>
    </submittedName>
</protein>
<reference evidence="13" key="1">
    <citation type="submission" date="2016-10" db="EMBL/GenBank/DDBJ databases">
        <authorList>
            <person name="Varghese N."/>
            <person name="Submissions S."/>
        </authorList>
    </citation>
    <scope>NUCLEOTIDE SEQUENCE [LARGE SCALE GENOMIC DNA]</scope>
    <source>
        <strain evidence="13">CGMCC 1.11022</strain>
    </source>
</reference>
<keyword evidence="5" id="KW-0762">Sugar transport</keyword>
<comment type="similarity">
    <text evidence="2">Belongs to the ABC transporter superfamily.</text>
</comment>
<comment type="subcellular location">
    <subcellularLocation>
        <location evidence="1">Cell membrane</location>
        <topology evidence="1">Peripheral membrane protein</topology>
    </subcellularLocation>
</comment>
<dbReference type="InterPro" id="IPR003439">
    <property type="entry name" value="ABC_transporter-like_ATP-bd"/>
</dbReference>
<keyword evidence="9" id="KW-1278">Translocase</keyword>
<keyword evidence="4" id="KW-1003">Cell membrane</keyword>
<dbReference type="CDD" id="cd03215">
    <property type="entry name" value="ABC_Carb_Monos_II"/>
    <property type="match status" value="1"/>
</dbReference>
<sequence>MFETFRLAFEMFDDNGREAVLVMEHGNSITSGDDAAAGRSAVVLSAEHISKTFGGIAALVDVGFELRRGEIHALMGENGAGKSTLMKILSGIYTDYDGTVNVDAHPVRFAGVRDAEHAGIAIIHQELNLVPELSVADNIFLGREKLIAGLIVDRKASSHAAGALLQRLGIELNPDARVGSLRVGEQQLVEIAKALSMSARILIMDEPTSALSPAECQRLFRIIRQLADNGVAIVYISHRIDEVMHLASRVTVFRDGRRVLTEAMAKLDEDTIISAMVGRNLLASSQEERDPSGKVVLSVGGLSLSKPDRHGWRTALDGVAFDLAEGEILGIGGLLGSGRTEILETIFGSSGGRAGGEIRLDGEPVEIRSPRDARRLGIALVTEDRKTQGLHLQASITDNVALPLVGTLARFGLRSRAAEQGLARQAVKALGIRCGTIEQPAGTLSGGNQQKVVIGKWLATRPRVLLLDEPTRGIDVGAKREIYDLIFKLARDGLAIAVISSELPELLLLSDRILVMADGRQTGILSRAQASEEAIMRLAAPRRTMTRPAA</sequence>
<dbReference type="GO" id="GO:0005524">
    <property type="term" value="F:ATP binding"/>
    <property type="evidence" value="ECO:0007669"/>
    <property type="project" value="UniProtKB-KW"/>
</dbReference>